<proteinExistence type="predicted"/>
<keyword evidence="4" id="KW-1185">Reference proteome</keyword>
<dbReference type="RefSeq" id="WP_075612623.1">
    <property type="nucleotide sequence ID" value="NZ_JACIED010000010.1"/>
</dbReference>
<keyword evidence="3" id="KW-0808">Transferase</keyword>
<dbReference type="EMBL" id="JACIED010000010">
    <property type="protein sequence ID" value="MBB4010585.1"/>
    <property type="molecule type" value="Genomic_DNA"/>
</dbReference>
<dbReference type="SUPFAM" id="SSF53756">
    <property type="entry name" value="UDP-Glycosyltransferase/glycogen phosphorylase"/>
    <property type="match status" value="1"/>
</dbReference>
<dbReference type="STRING" id="887144.BJF91_24295"/>
<feature type="domain" description="Glycosyltransferase subfamily 4-like N-terminal" evidence="1">
    <location>
        <begin position="66"/>
        <end position="159"/>
    </location>
</feature>
<name>A0A1Q9ABR0_9HYPH</name>
<dbReference type="Proteomes" id="UP000544107">
    <property type="component" value="Unassembled WGS sequence"/>
</dbReference>
<dbReference type="EMBL" id="MKIN01000015">
    <property type="protein sequence ID" value="OLP52310.1"/>
    <property type="molecule type" value="Genomic_DNA"/>
</dbReference>
<reference evidence="2 5" key="2">
    <citation type="submission" date="2020-08" db="EMBL/GenBank/DDBJ databases">
        <title>Genomic Encyclopedia of Type Strains, Phase IV (KMG-IV): sequencing the most valuable type-strain genomes for metagenomic binning, comparative biology and taxonomic classification.</title>
        <authorList>
            <person name="Goeker M."/>
        </authorList>
    </citation>
    <scope>NUCLEOTIDE SEQUENCE [LARGE SCALE GENOMIC DNA]</scope>
    <source>
        <strain evidence="2 5">DSM 100021</strain>
    </source>
</reference>
<gene>
    <name evidence="3" type="ORF">BJF91_24295</name>
    <name evidence="2" type="ORF">GGQ71_004887</name>
</gene>
<organism evidence="3 4">
    <name type="scientific">Allorhizobium taibaishanense</name>
    <dbReference type="NCBI Taxonomy" id="887144"/>
    <lineage>
        <taxon>Bacteria</taxon>
        <taxon>Pseudomonadati</taxon>
        <taxon>Pseudomonadota</taxon>
        <taxon>Alphaproteobacteria</taxon>
        <taxon>Hyphomicrobiales</taxon>
        <taxon>Rhizobiaceae</taxon>
        <taxon>Rhizobium/Agrobacterium group</taxon>
        <taxon>Allorhizobium</taxon>
    </lineage>
</organism>
<evidence type="ECO:0000313" key="4">
    <source>
        <dbReference type="Proteomes" id="UP000185598"/>
    </source>
</evidence>
<dbReference type="AlphaFoldDB" id="A0A1Q9ABR0"/>
<dbReference type="OrthoDB" id="7973140at2"/>
<dbReference type="EC" id="2.-.-.-" evidence="2"/>
<accession>A0A1Q9ABR0</accession>
<evidence type="ECO:0000313" key="2">
    <source>
        <dbReference type="EMBL" id="MBB4010585.1"/>
    </source>
</evidence>
<comment type="caution">
    <text evidence="3">The sequence shown here is derived from an EMBL/GenBank/DDBJ whole genome shotgun (WGS) entry which is preliminary data.</text>
</comment>
<evidence type="ECO:0000259" key="1">
    <source>
        <dbReference type="Pfam" id="PF13579"/>
    </source>
</evidence>
<reference evidence="3 4" key="1">
    <citation type="submission" date="2016-09" db="EMBL/GenBank/DDBJ databases">
        <title>Rhizobium oryziradicis sp. nov., isolated from the root of rice.</title>
        <authorList>
            <person name="Zhao J."/>
            <person name="Zhang X."/>
        </authorList>
    </citation>
    <scope>NUCLEOTIDE SEQUENCE [LARGE SCALE GENOMIC DNA]</scope>
    <source>
        <strain evidence="3 4">14971</strain>
    </source>
</reference>
<dbReference type="InterPro" id="IPR028098">
    <property type="entry name" value="Glyco_trans_4-like_N"/>
</dbReference>
<sequence length="414" mass="45802">MTIRVLYLAHDLSDPAIRRRVMMLRAGGAEVMLAGFRRDENKLAAVEGIDPIELGITADGRFAQRAASVVKACFAAAAKVGHLRRPDVIIARNLEMLAVANRARTLFGAAVPVVYECLDIHRLMLRDDLIGSSLRRLEGRLGRHASLLITSSPAFVEQYFQPLSDLHLQTMLLENQVLDLSEEQTAPMLAPRPPAAGEPWRIGWFGALRCAKSLKLLSDFTRTMQGKVVVEMRGRPAHRQFEDFDAQVAREPFVDFHGSYKNPEDLAAIYQQVQFVWAIDFYEEGQNSSWLLPNRLYEGCRYATVPIALKGTETARYLSRKGIGLELADASADALKSLFETMTVSRYQAAFEAVAEQDPRNFTLNKADCEAFVHRLAALPTEAGQNGMHAPAGLAAPLLSTQPTIANKVDSHDG</sequence>
<protein>
    <submittedName>
        <fullName evidence="3">Glycosyl transferase family 1</fullName>
    </submittedName>
    <submittedName>
        <fullName evidence="2">Succinoglycan biosynthesis protein ExoL</fullName>
        <ecNumber evidence="2">2.-.-.-</ecNumber>
    </submittedName>
</protein>
<evidence type="ECO:0000313" key="5">
    <source>
        <dbReference type="Proteomes" id="UP000544107"/>
    </source>
</evidence>
<dbReference type="Pfam" id="PF13579">
    <property type="entry name" value="Glyco_trans_4_4"/>
    <property type="match status" value="1"/>
</dbReference>
<evidence type="ECO:0000313" key="3">
    <source>
        <dbReference type="EMBL" id="OLP52310.1"/>
    </source>
</evidence>
<dbReference type="GO" id="GO:0016757">
    <property type="term" value="F:glycosyltransferase activity"/>
    <property type="evidence" value="ECO:0007669"/>
    <property type="project" value="UniProtKB-ARBA"/>
</dbReference>
<dbReference type="Proteomes" id="UP000185598">
    <property type="component" value="Unassembled WGS sequence"/>
</dbReference>